<dbReference type="Proteomes" id="UP000003672">
    <property type="component" value="Unassembled WGS sequence"/>
</dbReference>
<sequence>MRMMNLFMFTYLKEDQTLMQQSFGLLNLEDVCWLVTEVILAVMILIID</sequence>
<evidence type="ECO:0000256" key="1">
    <source>
        <dbReference type="SAM" id="Phobius"/>
    </source>
</evidence>
<proteinExistence type="predicted"/>
<protein>
    <submittedName>
        <fullName evidence="2">Uncharacterized protein</fullName>
    </submittedName>
</protein>
<evidence type="ECO:0000313" key="2">
    <source>
        <dbReference type="EMBL" id="EFJ69297.1"/>
    </source>
</evidence>
<evidence type="ECO:0000313" key="3">
    <source>
        <dbReference type="Proteomes" id="UP000003672"/>
    </source>
</evidence>
<keyword evidence="1" id="KW-0472">Membrane</keyword>
<dbReference type="EMBL" id="ACGO02000002">
    <property type="protein sequence ID" value="EFJ69297.1"/>
    <property type="molecule type" value="Genomic_DNA"/>
</dbReference>
<accession>A0AA87ALN9</accession>
<keyword evidence="1" id="KW-1133">Transmembrane helix</keyword>
<gene>
    <name evidence="2" type="ORF">HMPREF0514_11367</name>
</gene>
<feature type="transmembrane region" description="Helical" evidence="1">
    <location>
        <begin position="21"/>
        <end position="47"/>
    </location>
</feature>
<organism evidence="2 3">
    <name type="scientific">Lactobacillus paragasseri JV-V03</name>
    <dbReference type="NCBI Taxonomy" id="525326"/>
    <lineage>
        <taxon>Bacteria</taxon>
        <taxon>Bacillati</taxon>
        <taxon>Bacillota</taxon>
        <taxon>Bacilli</taxon>
        <taxon>Lactobacillales</taxon>
        <taxon>Lactobacillaceae</taxon>
        <taxon>Lactobacillus</taxon>
    </lineage>
</organism>
<dbReference type="AlphaFoldDB" id="A0AA87ALN9"/>
<reference evidence="2 3" key="1">
    <citation type="submission" date="2010-06" db="EMBL/GenBank/DDBJ databases">
        <authorList>
            <person name="Muzny D."/>
            <person name="Qin X."/>
            <person name="Buhay C."/>
            <person name="Dugan-Rocha S."/>
            <person name="Ding Y."/>
            <person name="Chen G."/>
            <person name="Hawes A."/>
            <person name="Holder M."/>
            <person name="Jhangiani S."/>
            <person name="Johnson A."/>
            <person name="Khan Z."/>
            <person name="Li Z."/>
            <person name="Liu W."/>
            <person name="Liu X."/>
            <person name="Perez L."/>
            <person name="Shen H."/>
            <person name="Wang Q."/>
            <person name="Watt J."/>
            <person name="Xi L."/>
            <person name="Xin Y."/>
            <person name="Zhou J."/>
            <person name="Deng J."/>
            <person name="Jiang H."/>
            <person name="Liu Y."/>
            <person name="Qu J."/>
            <person name="Song X.-Z."/>
            <person name="Zhang L."/>
            <person name="Villasana D."/>
            <person name="Johnson A."/>
            <person name="Liu J."/>
            <person name="Liyanage D."/>
            <person name="Lorensuhewa L."/>
            <person name="Robinson T."/>
            <person name="Song A."/>
            <person name="Song B.-B."/>
            <person name="Dinh H."/>
            <person name="Thornton R."/>
            <person name="Coyle M."/>
            <person name="Francisco L."/>
            <person name="Jackson L."/>
            <person name="Javaid M."/>
            <person name="Korchina V."/>
            <person name="Kovar C."/>
            <person name="Mata R."/>
            <person name="Mathew T."/>
            <person name="Ngo R."/>
            <person name="Nguyen L."/>
            <person name="Nguyen N."/>
            <person name="Okwuonu G."/>
            <person name="Ongeri F."/>
            <person name="Pham C."/>
            <person name="Simmons D."/>
            <person name="Wilczek-Boney K."/>
            <person name="Hale W."/>
            <person name="Jakkamsetti A."/>
            <person name="Pham P."/>
            <person name="Ruth R."/>
            <person name="San Lucas F."/>
            <person name="Warren J."/>
            <person name="Zhang J."/>
            <person name="Zhao Z."/>
            <person name="Zhou C."/>
            <person name="Zhu D."/>
            <person name="Lee S."/>
            <person name="Bess C."/>
            <person name="Blankenburg K."/>
            <person name="Forbes L."/>
            <person name="Fu Q."/>
            <person name="Gubbala S."/>
            <person name="Hirani K."/>
            <person name="Jayaseelan J.C."/>
            <person name="Lara F."/>
            <person name="Munidasa M."/>
            <person name="Palculict T."/>
            <person name="Patil S."/>
            <person name="Pu L.-L."/>
            <person name="Saada N."/>
            <person name="Tang L."/>
            <person name="Weissenberger G."/>
            <person name="Zhu Y."/>
            <person name="Hemphill L."/>
            <person name="Shang Y."/>
            <person name="Youmans B."/>
            <person name="Ayvaz T."/>
            <person name="Ross M."/>
            <person name="Santibanez J."/>
            <person name="Aqrawi P."/>
            <person name="Gross S."/>
            <person name="Joshi V."/>
            <person name="Fowler G."/>
            <person name="Nazareth L."/>
            <person name="Reid J."/>
            <person name="Worley K."/>
            <person name="Petrosino J."/>
            <person name="Highlander S."/>
            <person name="Gibbs R."/>
        </authorList>
    </citation>
    <scope>NUCLEOTIDE SEQUENCE [LARGE SCALE GENOMIC DNA]</scope>
    <source>
        <strain evidence="2 3">JV-V03</strain>
    </source>
</reference>
<keyword evidence="1" id="KW-0812">Transmembrane</keyword>
<name>A0AA87ALN9_9LACO</name>
<comment type="caution">
    <text evidence="2">The sequence shown here is derived from an EMBL/GenBank/DDBJ whole genome shotgun (WGS) entry which is preliminary data.</text>
</comment>